<protein>
    <recommendedName>
        <fullName evidence="3">DUF218 domain-containing protein</fullName>
    </recommendedName>
</protein>
<evidence type="ECO:0008006" key="3">
    <source>
        <dbReference type="Google" id="ProtNLM"/>
    </source>
</evidence>
<evidence type="ECO:0000313" key="2">
    <source>
        <dbReference type="Proteomes" id="UP001205867"/>
    </source>
</evidence>
<dbReference type="AlphaFoldDB" id="A0AAP3AGW0"/>
<accession>A0AAP3AGW0</accession>
<gene>
    <name evidence="1" type="ORF">M3A82_006375</name>
</gene>
<comment type="caution">
    <text evidence="1">The sequence shown here is derived from an EMBL/GenBank/DDBJ whole genome shotgun (WGS) entry which is preliminary data.</text>
</comment>
<organism evidence="1 2">
    <name type="scientific">Micrococcus luteus</name>
    <name type="common">Micrococcus lysodeikticus</name>
    <dbReference type="NCBI Taxonomy" id="1270"/>
    <lineage>
        <taxon>Bacteria</taxon>
        <taxon>Bacillati</taxon>
        <taxon>Actinomycetota</taxon>
        <taxon>Actinomycetes</taxon>
        <taxon>Micrococcales</taxon>
        <taxon>Micrococcaceae</taxon>
        <taxon>Micrococcus</taxon>
    </lineage>
</organism>
<sequence length="243" mass="25939">MSPQTDRGRVRRGLPRWARALGATVAALAALGLAFGAGWATHAVTDPHPDDAPRVDALLVLYSQPRVYDAAIELAASGVTDRLFVSAYLGPDGHEKLCGGPGERDPRLAGVAVECFAPDPVTTQGEVMHAADRMRELGLHHLGVLTFHQHVERARLLAERCFTPEEGRVSLYAFDAGFDRLGRLRHGVYGVLAYGKAMLTPGCDQQLPGALQWPLDLAKRLRGQPVGDEAGAVVVGARRAGAA</sequence>
<dbReference type="EMBL" id="JALXKZ020000011">
    <property type="protein sequence ID" value="MCV7628965.1"/>
    <property type="molecule type" value="Genomic_DNA"/>
</dbReference>
<dbReference type="Proteomes" id="UP001205867">
    <property type="component" value="Unassembled WGS sequence"/>
</dbReference>
<proteinExistence type="predicted"/>
<reference evidence="1" key="1">
    <citation type="submission" date="2023-06" db="EMBL/GenBank/DDBJ databases">
        <title>lsaBGC provides a comprehensive framework for evolutionary analysis of biosynthetic gene clusters within focal taxa.</title>
        <authorList>
            <person name="Salamzade R."/>
            <person name="Sandstrom S."/>
            <person name="Kalan L.R."/>
        </authorList>
    </citation>
    <scope>NUCLEOTIDE SEQUENCE</scope>
    <source>
        <strain evidence="1">P3-SID899</strain>
    </source>
</reference>
<evidence type="ECO:0000313" key="1">
    <source>
        <dbReference type="EMBL" id="MCV7628965.1"/>
    </source>
</evidence>
<name>A0AAP3AGW0_MICLU</name>